<reference evidence="3" key="2">
    <citation type="submission" date="2015-01" db="EMBL/GenBank/DDBJ databases">
        <title>Evolutionary Origins and Diversification of the Mycorrhizal Mutualists.</title>
        <authorList>
            <consortium name="DOE Joint Genome Institute"/>
            <consortium name="Mycorrhizal Genomics Consortium"/>
            <person name="Kohler A."/>
            <person name="Kuo A."/>
            <person name="Nagy L.G."/>
            <person name="Floudas D."/>
            <person name="Copeland A."/>
            <person name="Barry K.W."/>
            <person name="Cichocki N."/>
            <person name="Veneault-Fourrey C."/>
            <person name="LaButti K."/>
            <person name="Lindquist E.A."/>
            <person name="Lipzen A."/>
            <person name="Lundell T."/>
            <person name="Morin E."/>
            <person name="Murat C."/>
            <person name="Riley R."/>
            <person name="Ohm R."/>
            <person name="Sun H."/>
            <person name="Tunlid A."/>
            <person name="Henrissat B."/>
            <person name="Grigoriev I.V."/>
            <person name="Hibbett D.S."/>
            <person name="Martin F."/>
        </authorList>
    </citation>
    <scope>NUCLEOTIDE SEQUENCE [LARGE SCALE GENOMIC DNA]</scope>
    <source>
        <strain evidence="3">F 1598</strain>
    </source>
</reference>
<dbReference type="HOGENOM" id="CLU_104721_0_0_1"/>
<dbReference type="InParanoid" id="A0A0C3GGN6"/>
<proteinExistence type="predicted"/>
<keyword evidence="1" id="KW-1133">Transmembrane helix</keyword>
<keyword evidence="1" id="KW-0812">Transmembrane</keyword>
<evidence type="ECO:0000313" key="3">
    <source>
        <dbReference type="Proteomes" id="UP000054166"/>
    </source>
</evidence>
<name>A0A0C3GGN6_PILCF</name>
<keyword evidence="1" id="KW-0472">Membrane</keyword>
<dbReference type="STRING" id="765440.A0A0C3GGN6"/>
<dbReference type="EMBL" id="KN832972">
    <property type="protein sequence ID" value="KIM90814.1"/>
    <property type="molecule type" value="Genomic_DNA"/>
</dbReference>
<accession>A0A0C3GGN6</accession>
<feature type="transmembrane region" description="Helical" evidence="1">
    <location>
        <begin position="82"/>
        <end position="101"/>
    </location>
</feature>
<protein>
    <recommendedName>
        <fullName evidence="4">MARVEL domain-containing protein</fullName>
    </recommendedName>
</protein>
<gene>
    <name evidence="2" type="ORF">PILCRDRAFT_811303</name>
</gene>
<evidence type="ECO:0008006" key="4">
    <source>
        <dbReference type="Google" id="ProtNLM"/>
    </source>
</evidence>
<evidence type="ECO:0000256" key="1">
    <source>
        <dbReference type="SAM" id="Phobius"/>
    </source>
</evidence>
<dbReference type="OrthoDB" id="3264219at2759"/>
<dbReference type="AlphaFoldDB" id="A0A0C3GGN6"/>
<evidence type="ECO:0000313" key="2">
    <source>
        <dbReference type="EMBL" id="KIM90814.1"/>
    </source>
</evidence>
<sequence>MALAASSLTIVAFVLLFQWSQPRIEVFVLSVLGILWLAVASFSVDLIGHIECFPLGNQQTASNKGTTSARAYCYEMKVVEGFSWAISILFSMFSVLVVALTSRSVAMGNRYAWSDPIIDLPWFGEIPGYYQAPHYGYGGQQMYLPPPGAIQQQPGHSVVIQPGHHGQPTTVQQIPTM</sequence>
<dbReference type="Proteomes" id="UP000054166">
    <property type="component" value="Unassembled WGS sequence"/>
</dbReference>
<reference evidence="2 3" key="1">
    <citation type="submission" date="2014-04" db="EMBL/GenBank/DDBJ databases">
        <authorList>
            <consortium name="DOE Joint Genome Institute"/>
            <person name="Kuo A."/>
            <person name="Tarkka M."/>
            <person name="Buscot F."/>
            <person name="Kohler A."/>
            <person name="Nagy L.G."/>
            <person name="Floudas D."/>
            <person name="Copeland A."/>
            <person name="Barry K.W."/>
            <person name="Cichocki N."/>
            <person name="Veneault-Fourrey C."/>
            <person name="LaButti K."/>
            <person name="Lindquist E.A."/>
            <person name="Lipzen A."/>
            <person name="Lundell T."/>
            <person name="Morin E."/>
            <person name="Murat C."/>
            <person name="Sun H."/>
            <person name="Tunlid A."/>
            <person name="Henrissat B."/>
            <person name="Grigoriev I.V."/>
            <person name="Hibbett D.S."/>
            <person name="Martin F."/>
            <person name="Nordberg H.P."/>
            <person name="Cantor M.N."/>
            <person name="Hua S.X."/>
        </authorList>
    </citation>
    <scope>NUCLEOTIDE SEQUENCE [LARGE SCALE GENOMIC DNA]</scope>
    <source>
        <strain evidence="2 3">F 1598</strain>
    </source>
</reference>
<organism evidence="2 3">
    <name type="scientific">Piloderma croceum (strain F 1598)</name>
    <dbReference type="NCBI Taxonomy" id="765440"/>
    <lineage>
        <taxon>Eukaryota</taxon>
        <taxon>Fungi</taxon>
        <taxon>Dikarya</taxon>
        <taxon>Basidiomycota</taxon>
        <taxon>Agaricomycotina</taxon>
        <taxon>Agaricomycetes</taxon>
        <taxon>Agaricomycetidae</taxon>
        <taxon>Atheliales</taxon>
        <taxon>Atheliaceae</taxon>
        <taxon>Piloderma</taxon>
    </lineage>
</organism>
<keyword evidence="3" id="KW-1185">Reference proteome</keyword>